<proteinExistence type="predicted"/>
<organism evidence="2 3">
    <name type="scientific">Eumeta variegata</name>
    <name type="common">Bagworm moth</name>
    <name type="synonym">Eumeta japonica</name>
    <dbReference type="NCBI Taxonomy" id="151549"/>
    <lineage>
        <taxon>Eukaryota</taxon>
        <taxon>Metazoa</taxon>
        <taxon>Ecdysozoa</taxon>
        <taxon>Arthropoda</taxon>
        <taxon>Hexapoda</taxon>
        <taxon>Insecta</taxon>
        <taxon>Pterygota</taxon>
        <taxon>Neoptera</taxon>
        <taxon>Endopterygota</taxon>
        <taxon>Lepidoptera</taxon>
        <taxon>Glossata</taxon>
        <taxon>Ditrysia</taxon>
        <taxon>Tineoidea</taxon>
        <taxon>Psychidae</taxon>
        <taxon>Oiketicinae</taxon>
        <taxon>Eumeta</taxon>
    </lineage>
</organism>
<evidence type="ECO:0000313" key="3">
    <source>
        <dbReference type="Proteomes" id="UP000299102"/>
    </source>
</evidence>
<dbReference type="Proteomes" id="UP000299102">
    <property type="component" value="Unassembled WGS sequence"/>
</dbReference>
<evidence type="ECO:0000313" key="2">
    <source>
        <dbReference type="EMBL" id="GBP71017.1"/>
    </source>
</evidence>
<dbReference type="AlphaFoldDB" id="A0A4C1Y924"/>
<evidence type="ECO:0000256" key="1">
    <source>
        <dbReference type="SAM" id="MobiDB-lite"/>
    </source>
</evidence>
<accession>A0A4C1Y924</accession>
<gene>
    <name evidence="2" type="ORF">EVAR_57785_1</name>
</gene>
<protein>
    <submittedName>
        <fullName evidence="2">Uncharacterized protein</fullName>
    </submittedName>
</protein>
<sequence length="119" mass="13462">MDTRNPEESIDFLGTDLMEGGVTHWNSYSFDEKQQLRLLLHKVSASILRVDSAMIFLLKSSPVLENALSLRTYPKLVDNAMTSVIDSLQLALNQRERLKSQVPRSAHKRIERSHASVVA</sequence>
<dbReference type="EMBL" id="BGZK01001094">
    <property type="protein sequence ID" value="GBP71017.1"/>
    <property type="molecule type" value="Genomic_DNA"/>
</dbReference>
<feature type="region of interest" description="Disordered" evidence="1">
    <location>
        <begin position="99"/>
        <end position="119"/>
    </location>
</feature>
<name>A0A4C1Y924_EUMVA</name>
<comment type="caution">
    <text evidence="2">The sequence shown here is derived from an EMBL/GenBank/DDBJ whole genome shotgun (WGS) entry which is preliminary data.</text>
</comment>
<keyword evidence="3" id="KW-1185">Reference proteome</keyword>
<reference evidence="2 3" key="1">
    <citation type="journal article" date="2019" name="Commun. Biol.">
        <title>The bagworm genome reveals a unique fibroin gene that provides high tensile strength.</title>
        <authorList>
            <person name="Kono N."/>
            <person name="Nakamura H."/>
            <person name="Ohtoshi R."/>
            <person name="Tomita M."/>
            <person name="Numata K."/>
            <person name="Arakawa K."/>
        </authorList>
    </citation>
    <scope>NUCLEOTIDE SEQUENCE [LARGE SCALE GENOMIC DNA]</scope>
</reference>